<sequence length="59" mass="6385">MGVDPLDMETPLYDAIDPDELNALLGGAGRTGRSPVEVTFQYYEYTVTVDSNGSVTLTE</sequence>
<dbReference type="InterPro" id="IPR040624">
    <property type="entry name" value="HalOD1"/>
</dbReference>
<feature type="domain" description="Halobacterial output" evidence="1">
    <location>
        <begin position="2"/>
        <end position="58"/>
    </location>
</feature>
<dbReference type="Pfam" id="PF18545">
    <property type="entry name" value="HalOD1"/>
    <property type="match status" value="1"/>
</dbReference>
<organism evidence="2 3">
    <name type="scientific">Haloarcula saliterrae</name>
    <dbReference type="NCBI Taxonomy" id="2950534"/>
    <lineage>
        <taxon>Archaea</taxon>
        <taxon>Methanobacteriati</taxon>
        <taxon>Methanobacteriota</taxon>
        <taxon>Stenosarchaea group</taxon>
        <taxon>Halobacteria</taxon>
        <taxon>Halobacteriales</taxon>
        <taxon>Haloarculaceae</taxon>
        <taxon>Haloarcula</taxon>
    </lineage>
</organism>
<protein>
    <recommendedName>
        <fullName evidence="1">Halobacterial output domain-containing protein</fullName>
    </recommendedName>
</protein>
<name>A0ABU2FAF2_9EURY</name>
<proteinExistence type="predicted"/>
<comment type="caution">
    <text evidence="2">The sequence shown here is derived from an EMBL/GenBank/DDBJ whole genome shotgun (WGS) entry which is preliminary data.</text>
</comment>
<accession>A0ABU2FAF2</accession>
<reference evidence="2 3" key="1">
    <citation type="submission" date="2022-06" db="EMBL/GenBank/DDBJ databases">
        <title>Haloarcula sp. a new haloarchaeum isolate from saline soil.</title>
        <authorList>
            <person name="Strakova D."/>
            <person name="Galisteo C."/>
            <person name="Sanchez-Porro C."/>
            <person name="Ventosa A."/>
        </authorList>
    </citation>
    <scope>NUCLEOTIDE SEQUENCE [LARGE SCALE GENOMIC DNA]</scope>
    <source>
        <strain evidence="2 3">S1CR25-12</strain>
    </source>
</reference>
<evidence type="ECO:0000259" key="1">
    <source>
        <dbReference type="Pfam" id="PF18545"/>
    </source>
</evidence>
<dbReference type="EMBL" id="JAMQON010000001">
    <property type="protein sequence ID" value="MDS0259253.1"/>
    <property type="molecule type" value="Genomic_DNA"/>
</dbReference>
<dbReference type="Proteomes" id="UP001259659">
    <property type="component" value="Unassembled WGS sequence"/>
</dbReference>
<evidence type="ECO:0000313" key="2">
    <source>
        <dbReference type="EMBL" id="MDS0259253.1"/>
    </source>
</evidence>
<gene>
    <name evidence="2" type="ORF">NDI56_07590</name>
</gene>
<evidence type="ECO:0000313" key="3">
    <source>
        <dbReference type="Proteomes" id="UP001259659"/>
    </source>
</evidence>
<keyword evidence="3" id="KW-1185">Reference proteome</keyword>